<protein>
    <submittedName>
        <fullName evidence="1">Uncharacterized protein</fullName>
    </submittedName>
</protein>
<dbReference type="EMBL" id="CP045899">
    <property type="protein sequence ID" value="QQP41037.1"/>
    <property type="molecule type" value="Genomic_DNA"/>
</dbReference>
<dbReference type="AlphaFoldDB" id="A0A7T8JZJ3"/>
<reference evidence="2" key="1">
    <citation type="submission" date="2021-01" db="EMBL/GenBank/DDBJ databases">
        <title>Caligus Genome Assembly.</title>
        <authorList>
            <person name="Gallardo-Escarate C."/>
        </authorList>
    </citation>
    <scope>NUCLEOTIDE SEQUENCE [LARGE SCALE GENOMIC DNA]</scope>
</reference>
<evidence type="ECO:0000313" key="1">
    <source>
        <dbReference type="EMBL" id="QQP41037.1"/>
    </source>
</evidence>
<accession>A0A7T8JZJ3</accession>
<organism evidence="1 2">
    <name type="scientific">Caligus rogercresseyi</name>
    <name type="common">Sea louse</name>
    <dbReference type="NCBI Taxonomy" id="217165"/>
    <lineage>
        <taxon>Eukaryota</taxon>
        <taxon>Metazoa</taxon>
        <taxon>Ecdysozoa</taxon>
        <taxon>Arthropoda</taxon>
        <taxon>Crustacea</taxon>
        <taxon>Multicrustacea</taxon>
        <taxon>Hexanauplia</taxon>
        <taxon>Copepoda</taxon>
        <taxon>Siphonostomatoida</taxon>
        <taxon>Caligidae</taxon>
        <taxon>Caligus</taxon>
    </lineage>
</organism>
<dbReference type="Proteomes" id="UP000595437">
    <property type="component" value="Chromosome 10"/>
</dbReference>
<proteinExistence type="predicted"/>
<evidence type="ECO:0000313" key="2">
    <source>
        <dbReference type="Proteomes" id="UP000595437"/>
    </source>
</evidence>
<sequence length="72" mass="8499">MTFLSFGPSTRTWDPHHYQASSQRDVFGLCGLEREDHGSNLDQLQAYRGRLHRDIEDQVHPLVWRTYPVGMW</sequence>
<gene>
    <name evidence="1" type="ORF">FKW44_015284</name>
</gene>
<keyword evidence="2" id="KW-1185">Reference proteome</keyword>
<name>A0A7T8JZJ3_CALRO</name>